<feature type="transmembrane region" description="Helical" evidence="1">
    <location>
        <begin position="6"/>
        <end position="28"/>
    </location>
</feature>
<evidence type="ECO:0000313" key="3">
    <source>
        <dbReference type="Proteomes" id="UP000780768"/>
    </source>
</evidence>
<protein>
    <submittedName>
        <fullName evidence="2">AzlD domain-containing protein</fullName>
    </submittedName>
</protein>
<keyword evidence="1" id="KW-0812">Transmembrane</keyword>
<sequence length="103" mass="11425">MTNSEIYIYILIMAGVSMMIRIVPLTLIQKQIKSRFVQSFLYYVPYITLAVMTFPAIVNATQSPLSGTLALFVGIVAAWFGASLFQVAVSCCCSVFILELFIL</sequence>
<reference evidence="2" key="1">
    <citation type="journal article" date="2021" name="PeerJ">
        <title>Extensive microbial diversity within the chicken gut microbiome revealed by metagenomics and culture.</title>
        <authorList>
            <person name="Gilroy R."/>
            <person name="Ravi A."/>
            <person name="Getino M."/>
            <person name="Pursley I."/>
            <person name="Horton D.L."/>
            <person name="Alikhan N.F."/>
            <person name="Baker D."/>
            <person name="Gharbi K."/>
            <person name="Hall N."/>
            <person name="Watson M."/>
            <person name="Adriaenssens E.M."/>
            <person name="Foster-Nyarko E."/>
            <person name="Jarju S."/>
            <person name="Secka A."/>
            <person name="Antonio M."/>
            <person name="Oren A."/>
            <person name="Chaudhuri R.R."/>
            <person name="La Ragione R."/>
            <person name="Hildebrand F."/>
            <person name="Pallen M.J."/>
        </authorList>
    </citation>
    <scope>NUCLEOTIDE SEQUENCE</scope>
    <source>
        <strain evidence="2">7318</strain>
    </source>
</reference>
<reference evidence="2" key="2">
    <citation type="submission" date="2021-09" db="EMBL/GenBank/DDBJ databases">
        <authorList>
            <person name="Gilroy R."/>
        </authorList>
    </citation>
    <scope>NUCLEOTIDE SEQUENCE</scope>
    <source>
        <strain evidence="2">7318</strain>
    </source>
</reference>
<keyword evidence="1" id="KW-1133">Transmembrane helix</keyword>
<feature type="transmembrane region" description="Helical" evidence="1">
    <location>
        <begin position="40"/>
        <end position="57"/>
    </location>
</feature>
<keyword evidence="1" id="KW-0472">Membrane</keyword>
<accession>A0A921HLM7</accession>
<dbReference type="InterPro" id="IPR008407">
    <property type="entry name" value="Brnchd-chn_aa_trnsp_AzlD"/>
</dbReference>
<comment type="caution">
    <text evidence="2">The sequence shown here is derived from an EMBL/GenBank/DDBJ whole genome shotgun (WGS) entry which is preliminary data.</text>
</comment>
<dbReference type="Pfam" id="PF05437">
    <property type="entry name" value="AzlD"/>
    <property type="match status" value="1"/>
</dbReference>
<evidence type="ECO:0000256" key="1">
    <source>
        <dbReference type="SAM" id="Phobius"/>
    </source>
</evidence>
<dbReference type="AlphaFoldDB" id="A0A921HLM7"/>
<evidence type="ECO:0000313" key="2">
    <source>
        <dbReference type="EMBL" id="HJF84443.1"/>
    </source>
</evidence>
<dbReference type="Proteomes" id="UP000780768">
    <property type="component" value="Unassembled WGS sequence"/>
</dbReference>
<name>A0A921HLM7_9FIRM</name>
<organism evidence="2 3">
    <name type="scientific">Megamonas hypermegale</name>
    <dbReference type="NCBI Taxonomy" id="158847"/>
    <lineage>
        <taxon>Bacteria</taxon>
        <taxon>Bacillati</taxon>
        <taxon>Bacillota</taxon>
        <taxon>Negativicutes</taxon>
        <taxon>Selenomonadales</taxon>
        <taxon>Selenomonadaceae</taxon>
        <taxon>Megamonas</taxon>
    </lineage>
</organism>
<dbReference type="EMBL" id="DYVR01000059">
    <property type="protein sequence ID" value="HJF84443.1"/>
    <property type="molecule type" value="Genomic_DNA"/>
</dbReference>
<feature type="transmembrane region" description="Helical" evidence="1">
    <location>
        <begin position="69"/>
        <end position="102"/>
    </location>
</feature>
<gene>
    <name evidence="2" type="ORF">K8V65_02085</name>
</gene>
<proteinExistence type="predicted"/>